<proteinExistence type="predicted"/>
<keyword evidence="3" id="KW-1185">Reference proteome</keyword>
<name>A0A811N9E9_9POAL</name>
<dbReference type="OrthoDB" id="1937743at2759"/>
<evidence type="ECO:0000313" key="3">
    <source>
        <dbReference type="Proteomes" id="UP000604825"/>
    </source>
</evidence>
<feature type="region of interest" description="Disordered" evidence="1">
    <location>
        <begin position="242"/>
        <end position="289"/>
    </location>
</feature>
<dbReference type="PANTHER" id="PTHR35510:SF3">
    <property type="entry name" value="OS09G0494500 PROTEIN"/>
    <property type="match status" value="1"/>
</dbReference>
<evidence type="ECO:0000313" key="2">
    <source>
        <dbReference type="EMBL" id="CAD6218678.1"/>
    </source>
</evidence>
<dbReference type="EMBL" id="CAJGYO010000003">
    <property type="protein sequence ID" value="CAD6218678.1"/>
    <property type="molecule type" value="Genomic_DNA"/>
</dbReference>
<sequence>MDAAPVLKRKGEEALEAWLLGGVPVPATKIRRLDADVPAVEAAVGVPLVEPGVSVTPQPFDVGDLPMSSDMAALAAVIGVAAPAVNDERAIVVYQPAEAARNLLHGPLRPGASLQRQPRLDPWAQELMHPAGTMLQEVSNYRALFEEMAAGDENLSLAMVPWAPAKAHAHAASSSTSVGAKMMDADQDGDGTSMEIEHGMEGQTTPPAFSGVTCGAARLASLNNTHLNKTHTITWEFKKKQEEAGAQGGDGEGSVARQKSSDDEGSAARQKSSDDKGNASMHDALSIIS</sequence>
<organism evidence="2 3">
    <name type="scientific">Miscanthus lutarioriparius</name>
    <dbReference type="NCBI Taxonomy" id="422564"/>
    <lineage>
        <taxon>Eukaryota</taxon>
        <taxon>Viridiplantae</taxon>
        <taxon>Streptophyta</taxon>
        <taxon>Embryophyta</taxon>
        <taxon>Tracheophyta</taxon>
        <taxon>Spermatophyta</taxon>
        <taxon>Magnoliopsida</taxon>
        <taxon>Liliopsida</taxon>
        <taxon>Poales</taxon>
        <taxon>Poaceae</taxon>
        <taxon>PACMAD clade</taxon>
        <taxon>Panicoideae</taxon>
        <taxon>Andropogonodae</taxon>
        <taxon>Andropogoneae</taxon>
        <taxon>Saccharinae</taxon>
        <taxon>Miscanthus</taxon>
    </lineage>
</organism>
<evidence type="ECO:0000256" key="1">
    <source>
        <dbReference type="SAM" id="MobiDB-lite"/>
    </source>
</evidence>
<dbReference type="AlphaFoldDB" id="A0A811N9E9"/>
<dbReference type="Proteomes" id="UP000604825">
    <property type="component" value="Unassembled WGS sequence"/>
</dbReference>
<reference evidence="2" key="1">
    <citation type="submission" date="2020-10" db="EMBL/GenBank/DDBJ databases">
        <authorList>
            <person name="Han B."/>
            <person name="Lu T."/>
            <person name="Zhao Q."/>
            <person name="Huang X."/>
            <person name="Zhao Y."/>
        </authorList>
    </citation>
    <scope>NUCLEOTIDE SEQUENCE</scope>
</reference>
<accession>A0A811N9E9</accession>
<dbReference type="PANTHER" id="PTHR35510">
    <property type="entry name" value="DBH-LIKE MONOOXYGENASE"/>
    <property type="match status" value="1"/>
</dbReference>
<gene>
    <name evidence="2" type="ORF">NCGR_LOCUS12529</name>
</gene>
<protein>
    <submittedName>
        <fullName evidence="2">Uncharacterized protein</fullName>
    </submittedName>
</protein>
<comment type="caution">
    <text evidence="2">The sequence shown here is derived from an EMBL/GenBank/DDBJ whole genome shotgun (WGS) entry which is preliminary data.</text>
</comment>